<keyword evidence="1" id="KW-0343">GTPase activation</keyword>
<evidence type="ECO:0000256" key="2">
    <source>
        <dbReference type="SAM" id="MobiDB-lite"/>
    </source>
</evidence>
<dbReference type="Proteomes" id="UP001208570">
    <property type="component" value="Unassembled WGS sequence"/>
</dbReference>
<dbReference type="InterPro" id="IPR057323">
    <property type="entry name" value="RHG40/28/18_ubiquitin"/>
</dbReference>
<protein>
    <recommendedName>
        <fullName evidence="3">Rho-GAP domain-containing protein</fullName>
    </recommendedName>
</protein>
<reference evidence="4" key="1">
    <citation type="journal article" date="2023" name="Mol. Biol. Evol.">
        <title>Third-Generation Sequencing Reveals the Adaptive Role of the Epigenome in Three Deep-Sea Polychaetes.</title>
        <authorList>
            <person name="Perez M."/>
            <person name="Aroh O."/>
            <person name="Sun Y."/>
            <person name="Lan Y."/>
            <person name="Juniper S.K."/>
            <person name="Young C.R."/>
            <person name="Angers B."/>
            <person name="Qian P.Y."/>
        </authorList>
    </citation>
    <scope>NUCLEOTIDE SEQUENCE</scope>
    <source>
        <strain evidence="4">P08H-3</strain>
    </source>
</reference>
<evidence type="ECO:0000259" key="3">
    <source>
        <dbReference type="PROSITE" id="PS50238"/>
    </source>
</evidence>
<dbReference type="AlphaFoldDB" id="A0AAD9JTT8"/>
<dbReference type="GO" id="GO:0005737">
    <property type="term" value="C:cytoplasm"/>
    <property type="evidence" value="ECO:0007669"/>
    <property type="project" value="TreeGrafter"/>
</dbReference>
<accession>A0AAD9JTT8</accession>
<dbReference type="EMBL" id="JAODUP010000160">
    <property type="protein sequence ID" value="KAK2159029.1"/>
    <property type="molecule type" value="Genomic_DNA"/>
</dbReference>
<evidence type="ECO:0000256" key="1">
    <source>
        <dbReference type="ARBA" id="ARBA00022468"/>
    </source>
</evidence>
<feature type="compositionally biased region" description="Low complexity" evidence="2">
    <location>
        <begin position="232"/>
        <end position="261"/>
    </location>
</feature>
<dbReference type="InterPro" id="IPR000198">
    <property type="entry name" value="RhoGAP_dom"/>
</dbReference>
<feature type="compositionally biased region" description="Acidic residues" evidence="2">
    <location>
        <begin position="26"/>
        <end position="41"/>
    </location>
</feature>
<dbReference type="GO" id="GO:0005096">
    <property type="term" value="F:GTPase activator activity"/>
    <property type="evidence" value="ECO:0007669"/>
    <property type="project" value="UniProtKB-KW"/>
</dbReference>
<feature type="region of interest" description="Disordered" evidence="2">
    <location>
        <begin position="26"/>
        <end position="51"/>
    </location>
</feature>
<dbReference type="InterPro" id="IPR008936">
    <property type="entry name" value="Rho_GTPase_activation_prot"/>
</dbReference>
<feature type="region of interest" description="Disordered" evidence="2">
    <location>
        <begin position="232"/>
        <end position="262"/>
    </location>
</feature>
<gene>
    <name evidence="4" type="ORF">LSH36_160g05004</name>
</gene>
<feature type="domain" description="Rho-GAP" evidence="3">
    <location>
        <begin position="336"/>
        <end position="538"/>
    </location>
</feature>
<organism evidence="4 5">
    <name type="scientific">Paralvinella palmiformis</name>
    <dbReference type="NCBI Taxonomy" id="53620"/>
    <lineage>
        <taxon>Eukaryota</taxon>
        <taxon>Metazoa</taxon>
        <taxon>Spiralia</taxon>
        <taxon>Lophotrochozoa</taxon>
        <taxon>Annelida</taxon>
        <taxon>Polychaeta</taxon>
        <taxon>Sedentaria</taxon>
        <taxon>Canalipalpata</taxon>
        <taxon>Terebellida</taxon>
        <taxon>Terebelliformia</taxon>
        <taxon>Alvinellidae</taxon>
        <taxon>Paralvinella</taxon>
    </lineage>
</organism>
<dbReference type="PANTHER" id="PTHR14963:SF1">
    <property type="entry name" value="RHO GTPASE-ACTIVATING PROTEIN CONUNDRUM"/>
    <property type="match status" value="1"/>
</dbReference>
<dbReference type="GO" id="GO:0007165">
    <property type="term" value="P:signal transduction"/>
    <property type="evidence" value="ECO:0007669"/>
    <property type="project" value="InterPro"/>
</dbReference>
<name>A0AAD9JTT8_9ANNE</name>
<dbReference type="PANTHER" id="PTHR14963">
    <property type="entry name" value="RHO GTPASE ACTIVATING PROTEIN 18,19-RELATED"/>
    <property type="match status" value="1"/>
</dbReference>
<dbReference type="Pfam" id="PF25442">
    <property type="entry name" value="Ubiquitin_RHG40_C"/>
    <property type="match status" value="1"/>
</dbReference>
<dbReference type="GO" id="GO:0030833">
    <property type="term" value="P:regulation of actin filament polymerization"/>
    <property type="evidence" value="ECO:0007669"/>
    <property type="project" value="TreeGrafter"/>
</dbReference>
<keyword evidence="5" id="KW-1185">Reference proteome</keyword>
<dbReference type="Gene3D" id="1.10.555.10">
    <property type="entry name" value="Rho GTPase activation protein"/>
    <property type="match status" value="1"/>
</dbReference>
<sequence>MMATAQTDEDDTVEYQDYWKEIQEIDEANVSDVDAGSEEDVESKTPDEAEEAADWLKSAGYEEIVNIVLEGKDIDDDFIDSVPLTKAQKVTVKRRINTLKNTLNKKRNKQYVKTDVRDIFPQQDFSPSHKPKVLKGQCLSPTNDTVPSIGVPHVSRSVSIYKRREYNMDSDGLQQTDVGVEMLSIQPKDVSGYSASSSGSDDYLLSPHSHISMPLMDSVTNINLAVLRQKSSSSPLSSSSEPPSSPASQDSSPFASSNSPSWLRRRSSDLSVGLPVINVEADILGITTIDDLSAQDAAKLRPLVLLELTTLLDQNHISLMRRKPKRRYKESGVFGVPLHVLLEQDQKNLKKSGLLVPLVFEQLISLLCKEGVQEEGILRVPGSVARIKALRKELDEKFHSGTFQWSKVRPNDAAGLLKLLLRELPVPLLTFEYVDAFSQVDQIPDLQDRIMVLRLLVLLLPDINRNTLKIMLSFLKKIIEHKDNLMTLNNVAMIMAPNLFLSRCDRLENKAINANQFRLAAGTSNIVRMLIFYQHLLWIVPTTMIEQLRHQYEVEQCRKSREKPFMRLLKKDKSDMYKKPQIYDEENYTRGVIRVKVPLMNKCNTAIRLDPDMTAGDIVSRCLQDIAGPQDQSRMKRQPGELIGQGINGKKSNVDDSNINLNYSFLYEVGGNIGERRLSPSTKVLEVLKRNPNAEWIIRSETQNLC</sequence>
<dbReference type="SMART" id="SM00324">
    <property type="entry name" value="RhoGAP"/>
    <property type="match status" value="1"/>
</dbReference>
<evidence type="ECO:0000313" key="5">
    <source>
        <dbReference type="Proteomes" id="UP001208570"/>
    </source>
</evidence>
<comment type="caution">
    <text evidence="4">The sequence shown here is derived from an EMBL/GenBank/DDBJ whole genome shotgun (WGS) entry which is preliminary data.</text>
</comment>
<proteinExistence type="predicted"/>
<dbReference type="SUPFAM" id="SSF48350">
    <property type="entry name" value="GTPase activation domain, GAP"/>
    <property type="match status" value="1"/>
</dbReference>
<dbReference type="Pfam" id="PF00620">
    <property type="entry name" value="RhoGAP"/>
    <property type="match status" value="1"/>
</dbReference>
<evidence type="ECO:0000313" key="4">
    <source>
        <dbReference type="EMBL" id="KAK2159029.1"/>
    </source>
</evidence>
<dbReference type="GO" id="GO:0051056">
    <property type="term" value="P:regulation of small GTPase mediated signal transduction"/>
    <property type="evidence" value="ECO:0007669"/>
    <property type="project" value="TreeGrafter"/>
</dbReference>
<dbReference type="PROSITE" id="PS50238">
    <property type="entry name" value="RHOGAP"/>
    <property type="match status" value="1"/>
</dbReference>